<keyword evidence="2" id="KW-1185">Reference proteome</keyword>
<sequence length="215" mass="23201">MAIGGVSQPLYIRGLPPGVGMIITDVQFNIPNFGSWTPSLENIPGGYNIGKKTTPAQKNDIFPIPVNTTYRNGYIGLAHLSSTSHRDSGLGPEIYIEFNLTGTATLSGQPPLRVKGREAFITVSTDDWGSWARPDFAIVSYYLPGVPAKTLLNKVPAWQAPKDVSFVVAVNPKKRVVGMNASVEPNVVKDLVGWALKGVFFAHEKAVGWVVGKPI</sequence>
<dbReference type="EMBL" id="WVTA01000018">
    <property type="protein sequence ID" value="KAK3197691.1"/>
    <property type="molecule type" value="Genomic_DNA"/>
</dbReference>
<evidence type="ECO:0000313" key="1">
    <source>
        <dbReference type="EMBL" id="KAK3197691.1"/>
    </source>
</evidence>
<dbReference type="Proteomes" id="UP001280581">
    <property type="component" value="Unassembled WGS sequence"/>
</dbReference>
<comment type="caution">
    <text evidence="1">The sequence shown here is derived from an EMBL/GenBank/DDBJ whole genome shotgun (WGS) entry which is preliminary data.</text>
</comment>
<accession>A0AAN6LN15</accession>
<dbReference type="AlphaFoldDB" id="A0AAN6LN15"/>
<evidence type="ECO:0000313" key="2">
    <source>
        <dbReference type="Proteomes" id="UP001280581"/>
    </source>
</evidence>
<name>A0AAN6LN15_9PLEO</name>
<reference evidence="1 2" key="1">
    <citation type="submission" date="2021-02" db="EMBL/GenBank/DDBJ databases">
        <title>Genome assembly of Pseudopithomyces chartarum.</title>
        <authorList>
            <person name="Jauregui R."/>
            <person name="Singh J."/>
            <person name="Voisey C."/>
        </authorList>
    </citation>
    <scope>NUCLEOTIDE SEQUENCE [LARGE SCALE GENOMIC DNA]</scope>
    <source>
        <strain evidence="1 2">AGR01</strain>
    </source>
</reference>
<protein>
    <submittedName>
        <fullName evidence="1">Uncharacterized protein</fullName>
    </submittedName>
</protein>
<proteinExistence type="predicted"/>
<gene>
    <name evidence="1" type="ORF">GRF29_216g922412</name>
</gene>
<organism evidence="1 2">
    <name type="scientific">Pseudopithomyces chartarum</name>
    <dbReference type="NCBI Taxonomy" id="1892770"/>
    <lineage>
        <taxon>Eukaryota</taxon>
        <taxon>Fungi</taxon>
        <taxon>Dikarya</taxon>
        <taxon>Ascomycota</taxon>
        <taxon>Pezizomycotina</taxon>
        <taxon>Dothideomycetes</taxon>
        <taxon>Pleosporomycetidae</taxon>
        <taxon>Pleosporales</taxon>
        <taxon>Massarineae</taxon>
        <taxon>Didymosphaeriaceae</taxon>
        <taxon>Pseudopithomyces</taxon>
    </lineage>
</organism>